<accession>D5EPD4</accession>
<sequence>MFGLALSLVGCVTQYEGACIQGTVITNKTLGHSGYRLQVPEGFVVDRVGDHSSENTIGAMARYQKSVYGLSGSAAKLVDRLEFYHDTKPIRVYFQAAVFDRMPHGSSFYRANTRRANEAEWIEMELAGKQSYLRKQVTPHSTGDYTQVDVSVIGYLNDIYEFKVSGNGHPDEIAHVATQFARSLSVD</sequence>
<dbReference type="HOGENOM" id="CLU_1445379_0_0_0"/>
<proteinExistence type="predicted"/>
<keyword evidence="2" id="KW-1185">Reference proteome</keyword>
<dbReference type="STRING" id="583355.Caka_0646"/>
<name>D5EPD4_CORAD</name>
<gene>
    <name evidence="1" type="ordered locus">Caka_0646</name>
</gene>
<reference evidence="1 2" key="1">
    <citation type="journal article" date="2010" name="Stand. Genomic Sci.">
        <title>Complete genome sequence of Coraliomargarita akajimensis type strain (04OKA010-24).</title>
        <authorList>
            <person name="Mavromatis K."/>
            <person name="Abt B."/>
            <person name="Brambilla E."/>
            <person name="Lapidus A."/>
            <person name="Copeland A."/>
            <person name="Deshpande S."/>
            <person name="Nolan M."/>
            <person name="Lucas S."/>
            <person name="Tice H."/>
            <person name="Cheng J.F."/>
            <person name="Han C."/>
            <person name="Detter J.C."/>
            <person name="Woyke T."/>
            <person name="Goodwin L."/>
            <person name="Pitluck S."/>
            <person name="Held B."/>
            <person name="Brettin T."/>
            <person name="Tapia R."/>
            <person name="Ivanova N."/>
            <person name="Mikhailova N."/>
            <person name="Pati A."/>
            <person name="Liolios K."/>
            <person name="Chen A."/>
            <person name="Palaniappan K."/>
            <person name="Land M."/>
            <person name="Hauser L."/>
            <person name="Chang Y.J."/>
            <person name="Jeffries C.D."/>
            <person name="Rohde M."/>
            <person name="Goker M."/>
            <person name="Bristow J."/>
            <person name="Eisen J.A."/>
            <person name="Markowitz V."/>
            <person name="Hugenholtz P."/>
            <person name="Klenk H.P."/>
            <person name="Kyrpides N.C."/>
        </authorList>
    </citation>
    <scope>NUCLEOTIDE SEQUENCE [LARGE SCALE GENOMIC DNA]</scope>
    <source>
        <strain evidence="2">DSM 45221 / IAM 15411 / JCM 23193 / KCTC 12865</strain>
    </source>
</reference>
<evidence type="ECO:0000313" key="1">
    <source>
        <dbReference type="EMBL" id="ADE53671.1"/>
    </source>
</evidence>
<protein>
    <submittedName>
        <fullName evidence="1">Uncharacterized protein</fullName>
    </submittedName>
</protein>
<dbReference type="KEGG" id="caa:Caka_0646"/>
<dbReference type="EMBL" id="CP001998">
    <property type="protein sequence ID" value="ADE53671.1"/>
    <property type="molecule type" value="Genomic_DNA"/>
</dbReference>
<dbReference type="Proteomes" id="UP000000925">
    <property type="component" value="Chromosome"/>
</dbReference>
<organism evidence="1 2">
    <name type="scientific">Coraliomargarita akajimensis (strain DSM 45221 / IAM 15411 / JCM 23193 / KCTC 12865 / 04OKA010-24)</name>
    <dbReference type="NCBI Taxonomy" id="583355"/>
    <lineage>
        <taxon>Bacteria</taxon>
        <taxon>Pseudomonadati</taxon>
        <taxon>Verrucomicrobiota</taxon>
        <taxon>Opitutia</taxon>
        <taxon>Puniceicoccales</taxon>
        <taxon>Coraliomargaritaceae</taxon>
        <taxon>Coraliomargarita</taxon>
    </lineage>
</organism>
<dbReference type="AlphaFoldDB" id="D5EPD4"/>
<dbReference type="RefSeq" id="WP_013042395.1">
    <property type="nucleotide sequence ID" value="NC_014008.1"/>
</dbReference>
<evidence type="ECO:0000313" key="2">
    <source>
        <dbReference type="Proteomes" id="UP000000925"/>
    </source>
</evidence>